<feature type="transmembrane region" description="Helical" evidence="2">
    <location>
        <begin position="21"/>
        <end position="39"/>
    </location>
</feature>
<evidence type="ECO:0000256" key="1">
    <source>
        <dbReference type="SAM" id="MobiDB-lite"/>
    </source>
</evidence>
<keyword evidence="2" id="KW-0812">Transmembrane</keyword>
<feature type="compositionally biased region" description="Basic and acidic residues" evidence="1">
    <location>
        <begin position="967"/>
        <end position="985"/>
    </location>
</feature>
<dbReference type="OrthoDB" id="346186at2759"/>
<feature type="region of interest" description="Disordered" evidence="1">
    <location>
        <begin position="918"/>
        <end position="985"/>
    </location>
</feature>
<sequence>MNRPTHSGGPQRAGNHVRRHGLLATIRLVLLLFVFVAPLRSSLSAPVSGEIEGRGEISGSLRAPLISRMNEVLTLLWPQLVRQGEVAELSERNAAELVDAVLSRLRTSGETVPASLRSMLIWNLTTCFSVDGGEIRGVNGMFGATSKAVCPGGSTLSCILAALGIPTSVEDQNETQKLEATILAAAFRHIGHDAAANAATSRGVGLGVEQVRELASGEVRISPSDQETQALFVEGVRSQLELQKGFQRLQWTRFGRFHSLSSAFRLAQRLFYDPGEAANSSERTGEGPMRKSIWDVMEIVACTAREACLGINEPGFQGTVEKCTELVSKAKTSSPLDIFFPNNSMKKQGSLAAQVFATSLLVLHSVQGSRLGSSEVETQGARQRSVPLSPLQQAVANSVAGTEFKMLICLMESLICLRLLLKQHVHSLAYFVEKPDILPEGPQFPDALQDFTSSASKLSETLQTAARVAHGALDLSVSSGTTSIQLVDALQQFQTQMEDNLLPVGLSFLEDGEFSLYGPAIRERIVSTTEATCSRAPPAGDSSTFKSFVIMQRLEGHLEEITGNETLREVYLGTAKKTGLSPRAVESRMFAKLIVGSNSFQKASQVAGMRVRRWLQREFSDFRKEIHASYLIDAAYGCLQQCTGPLLADTRLQTQCTGSQGGPQPLGKCADPAEQFQRVVSKELWGQFLPDWLAQGQAPAACAELVELQEEDSQAWQRQVYLMVSHLDAIGCGKDHRGYDSFGRYSIKLEMIQILYDMFASTAKRPTLQSFINWLVKLREPLPQNLQTPTAVALQYAGGHPQTQVRVSKAFNVAVKGDPSYSQCKAEDTKIISELIGSLGSVFYTLEAFDDFIKERRAQEEIVTRQVTAPLAEVAVKPYTFPPTAEETLAAGVFGWILPTFPTLPCKKPNRRVVPIILPVPPPTFPPVPTPSKKGEPEKEPEEGPSPPPPPPPPAATKTTTVLPPEQRPEPSEITEERPIPIRPERISIKKVHKKIDVVKTENKDAAEPEEMISIIPPKPEVSPTMEKKEDACMQVVRLYEKYVEGSAIKDVQSLLEAAMKVPLFQSTRSELRIEEGDTSLQKFRLVLCVMCAKHIPSLQLATGPEKEQLKASIEKSKEACGMVYERTHWAQEIEGGTPLASFTREST</sequence>
<dbReference type="EMBL" id="HG670378">
    <property type="protein sequence ID" value="CDI76406.1"/>
    <property type="molecule type" value="Genomic_DNA"/>
</dbReference>
<dbReference type="Proteomes" id="UP000018050">
    <property type="component" value="Unassembled WGS sequence"/>
</dbReference>
<evidence type="ECO:0000313" key="4">
    <source>
        <dbReference type="Proteomes" id="UP000018050"/>
    </source>
</evidence>
<organism evidence="3 4">
    <name type="scientific">Eimeria acervulina</name>
    <name type="common">Coccidian parasite</name>
    <dbReference type="NCBI Taxonomy" id="5801"/>
    <lineage>
        <taxon>Eukaryota</taxon>
        <taxon>Sar</taxon>
        <taxon>Alveolata</taxon>
        <taxon>Apicomplexa</taxon>
        <taxon>Conoidasida</taxon>
        <taxon>Coccidia</taxon>
        <taxon>Eucoccidiorida</taxon>
        <taxon>Eimeriorina</taxon>
        <taxon>Eimeriidae</taxon>
        <taxon>Eimeria</taxon>
    </lineage>
</organism>
<evidence type="ECO:0000313" key="3">
    <source>
        <dbReference type="EMBL" id="CDI76406.1"/>
    </source>
</evidence>
<keyword evidence="2" id="KW-1133">Transmembrane helix</keyword>
<dbReference type="VEuPathDB" id="ToxoDB:EAH_00017720"/>
<reference evidence="3" key="1">
    <citation type="submission" date="2013-10" db="EMBL/GenBank/DDBJ databases">
        <title>Genomic analysis of the causative agents of coccidiosis in chickens.</title>
        <authorList>
            <person name="Reid A.J."/>
            <person name="Blake D."/>
            <person name="Billington K."/>
            <person name="Browne H."/>
            <person name="Dunn M."/>
            <person name="Hung S."/>
            <person name="Kawahara F."/>
            <person name="Miranda-Saavedra D."/>
            <person name="Mourier T."/>
            <person name="Nagra H."/>
            <person name="Otto T.D."/>
            <person name="Rawlings N."/>
            <person name="Sanchez A."/>
            <person name="Sanders M."/>
            <person name="Subramaniam C."/>
            <person name="Tay Y."/>
            <person name="Dear P."/>
            <person name="Doerig C."/>
            <person name="Gruber A."/>
            <person name="Parkinson J."/>
            <person name="Shirley M."/>
            <person name="Wan K.L."/>
            <person name="Berriman M."/>
            <person name="Tomley F."/>
            <person name="Pain A."/>
        </authorList>
    </citation>
    <scope>NUCLEOTIDE SEQUENCE</scope>
    <source>
        <strain evidence="3">Houghton</strain>
    </source>
</reference>
<evidence type="ECO:0000256" key="2">
    <source>
        <dbReference type="SAM" id="Phobius"/>
    </source>
</evidence>
<gene>
    <name evidence="3" type="ORF">EAH_00017720</name>
</gene>
<feature type="compositionally biased region" description="Pro residues" evidence="1">
    <location>
        <begin position="918"/>
        <end position="930"/>
    </location>
</feature>
<accession>U6G831</accession>
<dbReference type="GeneID" id="25269842"/>
<dbReference type="AlphaFoldDB" id="U6G831"/>
<feature type="compositionally biased region" description="Pro residues" evidence="1">
    <location>
        <begin position="944"/>
        <end position="955"/>
    </location>
</feature>
<reference evidence="3" key="2">
    <citation type="submission" date="2013-10" db="EMBL/GenBank/DDBJ databases">
        <authorList>
            <person name="Aslett M."/>
        </authorList>
    </citation>
    <scope>NUCLEOTIDE SEQUENCE</scope>
    <source>
        <strain evidence="3">Houghton</strain>
    </source>
</reference>
<keyword evidence="4" id="KW-1185">Reference proteome</keyword>
<protein>
    <submittedName>
        <fullName evidence="3">Uncharacterized protein</fullName>
    </submittedName>
</protein>
<proteinExistence type="predicted"/>
<keyword evidence="2" id="KW-0472">Membrane</keyword>
<dbReference type="RefSeq" id="XP_013253045.1">
    <property type="nucleotide sequence ID" value="XM_013397591.1"/>
</dbReference>
<name>U6G831_EIMAC</name>